<dbReference type="Pfam" id="PF04367">
    <property type="entry name" value="DUF502"/>
    <property type="match status" value="1"/>
</dbReference>
<accession>A0A194AI06</accession>
<gene>
    <name evidence="2" type="ORF">DPF_2443</name>
</gene>
<keyword evidence="1" id="KW-1133">Transmembrane helix</keyword>
<comment type="caution">
    <text evidence="2">The sequence shown here is derived from an EMBL/GenBank/DDBJ whole genome shotgun (WGS) entry which is preliminary data.</text>
</comment>
<name>A0A194AI06_9BACT</name>
<proteinExistence type="predicted"/>
<dbReference type="AlphaFoldDB" id="A0A194AI06"/>
<evidence type="ECO:0000313" key="2">
    <source>
        <dbReference type="EMBL" id="GAU09712.1"/>
    </source>
</evidence>
<keyword evidence="1" id="KW-0472">Membrane</keyword>
<keyword evidence="3" id="KW-1185">Reference proteome</keyword>
<protein>
    <submittedName>
        <fullName evidence="2">Membrane protein</fullName>
    </submittedName>
</protein>
<dbReference type="Proteomes" id="UP000095200">
    <property type="component" value="Unassembled WGS sequence"/>
</dbReference>
<reference evidence="3" key="1">
    <citation type="submission" date="2016-06" db="EMBL/GenBank/DDBJ databases">
        <title>Draft genome sequence of Desulfoplanes formicivorans strain Pf12B.</title>
        <authorList>
            <person name="Watanabe M."/>
            <person name="Kojima H."/>
            <person name="Fukui M."/>
        </authorList>
    </citation>
    <scope>NUCLEOTIDE SEQUENCE [LARGE SCALE GENOMIC DNA]</scope>
    <source>
        <strain evidence="3">Pf12B</strain>
    </source>
</reference>
<dbReference type="EMBL" id="BDFE01000020">
    <property type="protein sequence ID" value="GAU09712.1"/>
    <property type="molecule type" value="Genomic_DNA"/>
</dbReference>
<keyword evidence="1" id="KW-0812">Transmembrane</keyword>
<organism evidence="2 3">
    <name type="scientific">Desulfoplanes formicivorans</name>
    <dbReference type="NCBI Taxonomy" id="1592317"/>
    <lineage>
        <taxon>Bacteria</taxon>
        <taxon>Pseudomonadati</taxon>
        <taxon>Thermodesulfobacteriota</taxon>
        <taxon>Desulfovibrionia</taxon>
        <taxon>Desulfovibrionales</taxon>
        <taxon>Desulfoplanaceae</taxon>
        <taxon>Desulfoplanes</taxon>
    </lineage>
</organism>
<feature type="transmembrane region" description="Helical" evidence="1">
    <location>
        <begin position="20"/>
        <end position="45"/>
    </location>
</feature>
<evidence type="ECO:0000256" key="1">
    <source>
        <dbReference type="SAM" id="Phobius"/>
    </source>
</evidence>
<dbReference type="PANTHER" id="PTHR31876">
    <property type="entry name" value="COV-LIKE PROTEIN 1"/>
    <property type="match status" value="1"/>
</dbReference>
<dbReference type="PANTHER" id="PTHR31876:SF26">
    <property type="entry name" value="PROTEIN LIKE COV 2"/>
    <property type="match status" value="1"/>
</dbReference>
<evidence type="ECO:0000313" key="3">
    <source>
        <dbReference type="Proteomes" id="UP000095200"/>
    </source>
</evidence>
<dbReference type="OrthoDB" id="9780267at2"/>
<sequence length="230" mass="25990">MTTTQPKRKRSFLKGIQAFFKANLIAGLLFLTPLVATFFFLRMLIQWMDRILLVIPQGYRPEDVLPFPIPGLGLIIIVLLLLITGMLVRNYLGRRLVAMWNYIIAHIPLVNKFYVSVQQLVETVANGGTKDFKRVVLVEFPRTGVYSLAYVTGVAVGELQEKTHKKVINLYVPTTPNPTSGYYLIVDENEVIELDMSVEDSFKLLISGGIINPDNGKNHSKNLKGRRARN</sequence>
<dbReference type="RefSeq" id="WP_069860159.1">
    <property type="nucleotide sequence ID" value="NZ_BDFE01000020.1"/>
</dbReference>
<feature type="transmembrane region" description="Helical" evidence="1">
    <location>
        <begin position="65"/>
        <end position="88"/>
    </location>
</feature>
<dbReference type="STRING" id="1592317.DPF_2443"/>
<dbReference type="InterPro" id="IPR007462">
    <property type="entry name" value="COV1-like"/>
</dbReference>